<proteinExistence type="inferred from homology"/>
<dbReference type="PANTHER" id="PTHR24056">
    <property type="entry name" value="CELL DIVISION PROTEIN KINASE"/>
    <property type="match status" value="1"/>
</dbReference>
<name>A0A3G5AK50_9VIRU</name>
<keyword evidence="5 8" id="KW-0418">Kinase</keyword>
<keyword evidence="2" id="KW-0723">Serine/threonine-protein kinase</keyword>
<dbReference type="InterPro" id="IPR008271">
    <property type="entry name" value="Ser/Thr_kinase_AS"/>
</dbReference>
<reference evidence="8" key="1">
    <citation type="submission" date="2018-10" db="EMBL/GenBank/DDBJ databases">
        <title>Hidden diversity of soil giant viruses.</title>
        <authorList>
            <person name="Schulz F."/>
            <person name="Alteio L."/>
            <person name="Goudeau D."/>
            <person name="Ryan E.M."/>
            <person name="Malmstrom R.R."/>
            <person name="Blanchard J."/>
            <person name="Woyke T."/>
        </authorList>
    </citation>
    <scope>NUCLEOTIDE SEQUENCE</scope>
    <source>
        <strain evidence="8">SYV1</strain>
    </source>
</reference>
<dbReference type="Pfam" id="PF00069">
    <property type="entry name" value="Pkinase"/>
    <property type="match status" value="1"/>
</dbReference>
<dbReference type="Gene3D" id="1.10.510.10">
    <property type="entry name" value="Transferase(Phosphotransferase) domain 1"/>
    <property type="match status" value="1"/>
</dbReference>
<dbReference type="FunFam" id="1.10.510.10:FF:000624">
    <property type="entry name" value="Mitogen-activated protein kinase"/>
    <property type="match status" value="1"/>
</dbReference>
<evidence type="ECO:0000256" key="4">
    <source>
        <dbReference type="ARBA" id="ARBA00022741"/>
    </source>
</evidence>
<accession>A0A3G5AK50</accession>
<dbReference type="SUPFAM" id="SSF56112">
    <property type="entry name" value="Protein kinase-like (PK-like)"/>
    <property type="match status" value="1"/>
</dbReference>
<keyword evidence="6" id="KW-0067">ATP-binding</keyword>
<feature type="domain" description="Protein kinase" evidence="7">
    <location>
        <begin position="4"/>
        <end position="281"/>
    </location>
</feature>
<comment type="similarity">
    <text evidence="1">Belongs to the protein kinase superfamily. CMGC Ser/Thr protein kinase family. CDC2/CDKX subfamily.</text>
</comment>
<gene>
    <name evidence="8" type="ORF">Sylvanvirus21_13</name>
</gene>
<dbReference type="Gene3D" id="3.30.200.20">
    <property type="entry name" value="Phosphorylase Kinase, domain 1"/>
    <property type="match status" value="1"/>
</dbReference>
<dbReference type="SMART" id="SM00220">
    <property type="entry name" value="S_TKc"/>
    <property type="match status" value="1"/>
</dbReference>
<dbReference type="SUPFAM" id="SSF47954">
    <property type="entry name" value="Cyclin-like"/>
    <property type="match status" value="1"/>
</dbReference>
<dbReference type="PROSITE" id="PS50011">
    <property type="entry name" value="PROTEIN_KINASE_DOM"/>
    <property type="match status" value="1"/>
</dbReference>
<protein>
    <submittedName>
        <fullName evidence="8">Putative cyclin-dependent kinase A-1</fullName>
    </submittedName>
</protein>
<keyword evidence="3" id="KW-0808">Transferase</keyword>
<evidence type="ECO:0000259" key="7">
    <source>
        <dbReference type="PROSITE" id="PS50011"/>
    </source>
</evidence>
<organism evidence="8">
    <name type="scientific">Sylvanvirus sp</name>
    <dbReference type="NCBI Taxonomy" id="2487774"/>
    <lineage>
        <taxon>Viruses</taxon>
    </lineage>
</organism>
<evidence type="ECO:0000313" key="8">
    <source>
        <dbReference type="EMBL" id="AYV87061.1"/>
    </source>
</evidence>
<dbReference type="InterPro" id="IPR011009">
    <property type="entry name" value="Kinase-like_dom_sf"/>
</dbReference>
<dbReference type="InterPro" id="IPR050108">
    <property type="entry name" value="CDK"/>
</dbReference>
<dbReference type="Gene3D" id="1.10.472.10">
    <property type="entry name" value="Cyclin-like"/>
    <property type="match status" value="1"/>
</dbReference>
<sequence length="419" mass="47694">MDDYTMLSLIATGTFGEVYKVKEKKSNLIFAMKIYLDEISEHEGIPSTILRELLLLKLCQHSNILKSFHSFIKDKKVHLLLEHCDSTLSDICRTSIDFKSIISQLLSGVNYLHKCHVLHRDLKPSNILIIDNCVKIADFGYSIIFDSSLSNSHSSHAFSSHFRPPELLLGGSEYGFPADMWCVGVIIFELVTGKHFLTTKTDDEQLTEIFSILGTPSESSWNGVSTFPKFKSDVKSIKSNTLCNYFDDSIDKNLISLISKLLVVNPNNRLTAQEALDYPYFQDFQPLSLNETKTSPTVSPFKCNFDHVTSTYEPNHALDDTIIERVTGWMKKVISCENLNIESLAIDLWLSLARRRYPWFCMNTDYAQLWAITCIWILSKVCNDFTFSVFTASTCTGRAFSVQEIINCEIEMLHICKCL</sequence>
<evidence type="ECO:0000256" key="5">
    <source>
        <dbReference type="ARBA" id="ARBA00022777"/>
    </source>
</evidence>
<evidence type="ECO:0000256" key="3">
    <source>
        <dbReference type="ARBA" id="ARBA00022679"/>
    </source>
</evidence>
<dbReference type="InterPro" id="IPR000719">
    <property type="entry name" value="Prot_kinase_dom"/>
</dbReference>
<dbReference type="PROSITE" id="PS00108">
    <property type="entry name" value="PROTEIN_KINASE_ST"/>
    <property type="match status" value="1"/>
</dbReference>
<dbReference type="EMBL" id="MK072527">
    <property type="protein sequence ID" value="AYV87061.1"/>
    <property type="molecule type" value="Genomic_DNA"/>
</dbReference>
<keyword evidence="4" id="KW-0547">Nucleotide-binding</keyword>
<dbReference type="InterPro" id="IPR036915">
    <property type="entry name" value="Cyclin-like_sf"/>
</dbReference>
<dbReference type="GO" id="GO:0005524">
    <property type="term" value="F:ATP binding"/>
    <property type="evidence" value="ECO:0007669"/>
    <property type="project" value="UniProtKB-KW"/>
</dbReference>
<evidence type="ECO:0000256" key="6">
    <source>
        <dbReference type="ARBA" id="ARBA00022840"/>
    </source>
</evidence>
<dbReference type="GO" id="GO:0004674">
    <property type="term" value="F:protein serine/threonine kinase activity"/>
    <property type="evidence" value="ECO:0007669"/>
    <property type="project" value="UniProtKB-KW"/>
</dbReference>
<evidence type="ECO:0000256" key="2">
    <source>
        <dbReference type="ARBA" id="ARBA00022527"/>
    </source>
</evidence>
<evidence type="ECO:0000256" key="1">
    <source>
        <dbReference type="ARBA" id="ARBA00006485"/>
    </source>
</evidence>